<reference evidence="4" key="1">
    <citation type="journal article" date="2012" name="Nat. Genet.">
        <title>Lifestyle transitions in plant pathogenic Colletotrichum fungi deciphered by genome and transcriptome analyses.</title>
        <authorList>
            <person name="O'Connell R.J."/>
            <person name="Thon M.R."/>
            <person name="Hacquard S."/>
            <person name="Amyotte S.G."/>
            <person name="Kleemann J."/>
            <person name="Torres M.F."/>
            <person name="Damm U."/>
            <person name="Buiate E.A."/>
            <person name="Epstein L."/>
            <person name="Alkan N."/>
            <person name="Altmueller J."/>
            <person name="Alvarado-Balderrama L."/>
            <person name="Bauser C.A."/>
            <person name="Becker C."/>
            <person name="Birren B.W."/>
            <person name="Chen Z."/>
            <person name="Choi J."/>
            <person name="Crouch J.A."/>
            <person name="Duvick J.P."/>
            <person name="Farman M.A."/>
            <person name="Gan P."/>
            <person name="Heiman D."/>
            <person name="Henrissat B."/>
            <person name="Howard R.J."/>
            <person name="Kabbage M."/>
            <person name="Koch C."/>
            <person name="Kracher B."/>
            <person name="Kubo Y."/>
            <person name="Law A.D."/>
            <person name="Lebrun M.-H."/>
            <person name="Lee Y.-H."/>
            <person name="Miyara I."/>
            <person name="Moore N."/>
            <person name="Neumann U."/>
            <person name="Nordstroem K."/>
            <person name="Panaccione D.G."/>
            <person name="Panstruga R."/>
            <person name="Place M."/>
            <person name="Proctor R.H."/>
            <person name="Prusky D."/>
            <person name="Rech G."/>
            <person name="Reinhardt R."/>
            <person name="Rollins J.A."/>
            <person name="Rounsley S."/>
            <person name="Schardl C.L."/>
            <person name="Schwartz D.C."/>
            <person name="Shenoy N."/>
            <person name="Shirasu K."/>
            <person name="Sikhakolli U.R."/>
            <person name="Stueber K."/>
            <person name="Sukno S.A."/>
            <person name="Sweigard J.A."/>
            <person name="Takano Y."/>
            <person name="Takahara H."/>
            <person name="Trail F."/>
            <person name="van der Does H.C."/>
            <person name="Voll L.M."/>
            <person name="Will I."/>
            <person name="Young S."/>
            <person name="Zeng Q."/>
            <person name="Zhang J."/>
            <person name="Zhou S."/>
            <person name="Dickman M.B."/>
            <person name="Schulze-Lefert P."/>
            <person name="Ver Loren van Themaat E."/>
            <person name="Ma L.-J."/>
            <person name="Vaillancourt L.J."/>
        </authorList>
    </citation>
    <scope>NUCLEOTIDE SEQUENCE [LARGE SCALE GENOMIC DNA]</scope>
    <source>
        <strain evidence="4">M1.001 / M2 / FGSC 10212</strain>
    </source>
</reference>
<accession>E3Q8Q6</accession>
<feature type="chain" id="PRO_5003178296" description="Chitin-binding type-1 domain-containing protein" evidence="2">
    <location>
        <begin position="31"/>
        <end position="383"/>
    </location>
</feature>
<keyword evidence="4" id="KW-1185">Reference proteome</keyword>
<feature type="signal peptide" evidence="2">
    <location>
        <begin position="1"/>
        <end position="30"/>
    </location>
</feature>
<dbReference type="AlphaFoldDB" id="E3Q8Q6"/>
<keyword evidence="2" id="KW-0732">Signal</keyword>
<gene>
    <name evidence="3" type="ORF">GLRG_01915</name>
</gene>
<dbReference type="HOGENOM" id="CLU_670868_0_0_1"/>
<evidence type="ECO:0008006" key="5">
    <source>
        <dbReference type="Google" id="ProtNLM"/>
    </source>
</evidence>
<dbReference type="eggNOG" id="ENOG502STNY">
    <property type="taxonomic scope" value="Eukaryota"/>
</dbReference>
<evidence type="ECO:0000256" key="2">
    <source>
        <dbReference type="SAM" id="SignalP"/>
    </source>
</evidence>
<dbReference type="Proteomes" id="UP000008782">
    <property type="component" value="Unassembled WGS sequence"/>
</dbReference>
<sequence>MKSIHLGVTSSRASLWLAVVSSLFLPRISANSCQPYIWDSLSSMRIASVDDPVDISPTEGEPLPVVNPGEINCRFWTNTPEEVDYYTCSRLARRYLMPVDQVFFLKPELDKDCSNIQPQTEYCVEGLRTAPPASATRASVMATISNTAPTERAAAGETAVAQRAGVARLTPSAASSPARVAAVTSGNRTSSQPAGTKWTKGGTCGGTEGMRYLAEWGRCCNVNGICGETPADCYVERGCQDAFGVCASNSTSAVSMSAAVSTSTPPGTMTSGTTASASTSTVAPAPACTGGSNAPGITDNLKGLCSYSCDYNHCPVGACGRTGPAAEPATGIPGCHGCPADNITEDLGYYEDLCKFTCSRGYCPPGACKYFEIGLKYQSNAET</sequence>
<dbReference type="GeneID" id="24407280"/>
<feature type="region of interest" description="Disordered" evidence="1">
    <location>
        <begin position="177"/>
        <end position="199"/>
    </location>
</feature>
<organism evidence="4">
    <name type="scientific">Colletotrichum graminicola (strain M1.001 / M2 / FGSC 10212)</name>
    <name type="common">Maize anthracnose fungus</name>
    <name type="synonym">Glomerella graminicola</name>
    <dbReference type="NCBI Taxonomy" id="645133"/>
    <lineage>
        <taxon>Eukaryota</taxon>
        <taxon>Fungi</taxon>
        <taxon>Dikarya</taxon>
        <taxon>Ascomycota</taxon>
        <taxon>Pezizomycotina</taxon>
        <taxon>Sordariomycetes</taxon>
        <taxon>Hypocreomycetidae</taxon>
        <taxon>Glomerellales</taxon>
        <taxon>Glomerellaceae</taxon>
        <taxon>Colletotrichum</taxon>
        <taxon>Colletotrichum graminicola species complex</taxon>
    </lineage>
</organism>
<dbReference type="VEuPathDB" id="FungiDB:GLRG_01915"/>
<evidence type="ECO:0000313" key="3">
    <source>
        <dbReference type="EMBL" id="EFQ27420.1"/>
    </source>
</evidence>
<dbReference type="RefSeq" id="XP_008091440.1">
    <property type="nucleotide sequence ID" value="XM_008093249.1"/>
</dbReference>
<protein>
    <recommendedName>
        <fullName evidence="5">Chitin-binding type-1 domain-containing protein</fullName>
    </recommendedName>
</protein>
<dbReference type="OrthoDB" id="4846743at2759"/>
<name>E3Q8Q6_COLGM</name>
<dbReference type="EMBL" id="GG697337">
    <property type="protein sequence ID" value="EFQ27420.1"/>
    <property type="molecule type" value="Genomic_DNA"/>
</dbReference>
<evidence type="ECO:0000313" key="4">
    <source>
        <dbReference type="Proteomes" id="UP000008782"/>
    </source>
</evidence>
<dbReference type="STRING" id="645133.E3Q8Q6"/>
<evidence type="ECO:0000256" key="1">
    <source>
        <dbReference type="SAM" id="MobiDB-lite"/>
    </source>
</evidence>
<proteinExistence type="predicted"/>